<dbReference type="InParanoid" id="W4KHZ6"/>
<protein>
    <submittedName>
        <fullName evidence="1">Uncharacterized protein</fullName>
    </submittedName>
</protein>
<dbReference type="GeneID" id="20673181"/>
<organism evidence="1 2">
    <name type="scientific">Heterobasidion irregulare (strain TC 32-1)</name>
    <dbReference type="NCBI Taxonomy" id="747525"/>
    <lineage>
        <taxon>Eukaryota</taxon>
        <taxon>Fungi</taxon>
        <taxon>Dikarya</taxon>
        <taxon>Basidiomycota</taxon>
        <taxon>Agaricomycotina</taxon>
        <taxon>Agaricomycetes</taxon>
        <taxon>Russulales</taxon>
        <taxon>Bondarzewiaceae</taxon>
        <taxon>Heterobasidion</taxon>
        <taxon>Heterobasidion annosum species complex</taxon>
    </lineage>
</organism>
<accession>W4KHZ6</accession>
<reference evidence="1 2" key="1">
    <citation type="journal article" date="2012" name="New Phytol.">
        <title>Insight into trade-off between wood decay and parasitism from the genome of a fungal forest pathogen.</title>
        <authorList>
            <person name="Olson A."/>
            <person name="Aerts A."/>
            <person name="Asiegbu F."/>
            <person name="Belbahri L."/>
            <person name="Bouzid O."/>
            <person name="Broberg A."/>
            <person name="Canback B."/>
            <person name="Coutinho P.M."/>
            <person name="Cullen D."/>
            <person name="Dalman K."/>
            <person name="Deflorio G."/>
            <person name="van Diepen L.T."/>
            <person name="Dunand C."/>
            <person name="Duplessis S."/>
            <person name="Durling M."/>
            <person name="Gonthier P."/>
            <person name="Grimwood J."/>
            <person name="Fossdal C.G."/>
            <person name="Hansson D."/>
            <person name="Henrissat B."/>
            <person name="Hietala A."/>
            <person name="Himmelstrand K."/>
            <person name="Hoffmeister D."/>
            <person name="Hogberg N."/>
            <person name="James T.Y."/>
            <person name="Karlsson M."/>
            <person name="Kohler A."/>
            <person name="Kues U."/>
            <person name="Lee Y.H."/>
            <person name="Lin Y.C."/>
            <person name="Lind M."/>
            <person name="Lindquist E."/>
            <person name="Lombard V."/>
            <person name="Lucas S."/>
            <person name="Lunden K."/>
            <person name="Morin E."/>
            <person name="Murat C."/>
            <person name="Park J."/>
            <person name="Raffaello T."/>
            <person name="Rouze P."/>
            <person name="Salamov A."/>
            <person name="Schmutz J."/>
            <person name="Solheim H."/>
            <person name="Stahlberg J."/>
            <person name="Velez H."/>
            <person name="de Vries R.P."/>
            <person name="Wiebenga A."/>
            <person name="Woodward S."/>
            <person name="Yakovlev I."/>
            <person name="Garbelotto M."/>
            <person name="Martin F."/>
            <person name="Grigoriev I.V."/>
            <person name="Stenlid J."/>
        </authorList>
    </citation>
    <scope>NUCLEOTIDE SEQUENCE [LARGE SCALE GENOMIC DNA]</scope>
    <source>
        <strain evidence="1 2">TC 32-1</strain>
    </source>
</reference>
<dbReference type="RefSeq" id="XP_009542340.1">
    <property type="nucleotide sequence ID" value="XM_009544045.1"/>
</dbReference>
<dbReference type="EMBL" id="KI925455">
    <property type="protein sequence ID" value="ETW85483.1"/>
    <property type="molecule type" value="Genomic_DNA"/>
</dbReference>
<keyword evidence="2" id="KW-1185">Reference proteome</keyword>
<dbReference type="AlphaFoldDB" id="W4KHZ6"/>
<name>W4KHZ6_HETIT</name>
<proteinExistence type="predicted"/>
<dbReference type="KEGG" id="hir:HETIRDRAFT_414501"/>
<gene>
    <name evidence="1" type="ORF">HETIRDRAFT_414501</name>
</gene>
<dbReference type="HOGENOM" id="CLU_2671353_0_0_1"/>
<evidence type="ECO:0000313" key="1">
    <source>
        <dbReference type="EMBL" id="ETW85483.1"/>
    </source>
</evidence>
<evidence type="ECO:0000313" key="2">
    <source>
        <dbReference type="Proteomes" id="UP000030671"/>
    </source>
</evidence>
<sequence length="75" mass="8628">MASPPTTIIDQKRPLSCAASLCRQSSAIRLCYYNNREVRFTKTHVSMALTRSQEWIHTMHVARGLRDLDIHERSA</sequence>
<dbReference type="Proteomes" id="UP000030671">
    <property type="component" value="Unassembled WGS sequence"/>
</dbReference>